<dbReference type="GO" id="GO:0005829">
    <property type="term" value="C:cytosol"/>
    <property type="evidence" value="ECO:0007669"/>
    <property type="project" value="TreeGrafter"/>
</dbReference>
<dbReference type="InterPro" id="IPR027417">
    <property type="entry name" value="P-loop_NTPase"/>
</dbReference>
<dbReference type="RefSeq" id="WP_159822738.1">
    <property type="nucleotide sequence ID" value="NZ_CABWNB010000002.1"/>
</dbReference>
<dbReference type="InterPro" id="IPR025669">
    <property type="entry name" value="AAA_dom"/>
</dbReference>
<evidence type="ECO:0000256" key="2">
    <source>
        <dbReference type="ARBA" id="ARBA00022840"/>
    </source>
</evidence>
<dbReference type="SUPFAM" id="SSF52540">
    <property type="entry name" value="P-loop containing nucleoside triphosphate hydrolases"/>
    <property type="match status" value="1"/>
</dbReference>
<organism evidence="4 5">
    <name type="scientific">Negativicoccus succinicivorans</name>
    <dbReference type="NCBI Taxonomy" id="620903"/>
    <lineage>
        <taxon>Bacteria</taxon>
        <taxon>Bacillati</taxon>
        <taxon>Bacillota</taxon>
        <taxon>Negativicutes</taxon>
        <taxon>Veillonellales</taxon>
        <taxon>Veillonellaceae</taxon>
        <taxon>Negativicoccus</taxon>
    </lineage>
</organism>
<dbReference type="PANTHER" id="PTHR43384:SF6">
    <property type="entry name" value="SEPTUM SITE-DETERMINING PROTEIN MIND HOMOLOG, CHLOROPLASTIC"/>
    <property type="match status" value="1"/>
</dbReference>
<dbReference type="PANTHER" id="PTHR43384">
    <property type="entry name" value="SEPTUM SITE-DETERMINING PROTEIN MIND HOMOLOG, CHLOROPLASTIC-RELATED"/>
    <property type="match status" value="1"/>
</dbReference>
<dbReference type="Gene3D" id="3.40.50.300">
    <property type="entry name" value="P-loop containing nucleotide triphosphate hydrolases"/>
    <property type="match status" value="1"/>
</dbReference>
<dbReference type="Proteomes" id="UP000591941">
    <property type="component" value="Unassembled WGS sequence"/>
</dbReference>
<dbReference type="GO" id="GO:0016887">
    <property type="term" value="F:ATP hydrolysis activity"/>
    <property type="evidence" value="ECO:0007669"/>
    <property type="project" value="TreeGrafter"/>
</dbReference>
<evidence type="ECO:0000313" key="4">
    <source>
        <dbReference type="EMBL" id="MBB6477778.1"/>
    </source>
</evidence>
<proteinExistence type="predicted"/>
<dbReference type="Pfam" id="PF13614">
    <property type="entry name" value="AAA_31"/>
    <property type="match status" value="1"/>
</dbReference>
<accession>A0A841R4S1</accession>
<protein>
    <submittedName>
        <fullName evidence="4">Septum site-determining protein MinD</fullName>
    </submittedName>
</protein>
<feature type="domain" description="AAA" evidence="3">
    <location>
        <begin position="3"/>
        <end position="157"/>
    </location>
</feature>
<dbReference type="InterPro" id="IPR050625">
    <property type="entry name" value="ParA/MinD_ATPase"/>
</dbReference>
<keyword evidence="1" id="KW-0547">Nucleotide-binding</keyword>
<reference evidence="4 5" key="1">
    <citation type="submission" date="2020-08" db="EMBL/GenBank/DDBJ databases">
        <title>Genomic Encyclopedia of Type Strains, Phase IV (KMG-IV): sequencing the most valuable type-strain genomes for metagenomic binning, comparative biology and taxonomic classification.</title>
        <authorList>
            <person name="Goeker M."/>
        </authorList>
    </citation>
    <scope>NUCLEOTIDE SEQUENCE [LARGE SCALE GENOMIC DNA]</scope>
    <source>
        <strain evidence="4 5">DSM 21255</strain>
    </source>
</reference>
<dbReference type="OrthoDB" id="9773088at2"/>
<comment type="caution">
    <text evidence="4">The sequence shown here is derived from an EMBL/GenBank/DDBJ whole genome shotgun (WGS) entry which is preliminary data.</text>
</comment>
<gene>
    <name evidence="4" type="ORF">HNR45_000811</name>
</gene>
<keyword evidence="5" id="KW-1185">Reference proteome</keyword>
<evidence type="ECO:0000313" key="5">
    <source>
        <dbReference type="Proteomes" id="UP000591941"/>
    </source>
</evidence>
<name>A0A841R4S1_9FIRM</name>
<evidence type="ECO:0000256" key="1">
    <source>
        <dbReference type="ARBA" id="ARBA00022741"/>
    </source>
</evidence>
<dbReference type="GO" id="GO:0005524">
    <property type="term" value="F:ATP binding"/>
    <property type="evidence" value="ECO:0007669"/>
    <property type="project" value="UniProtKB-KW"/>
</dbReference>
<dbReference type="EMBL" id="JACHHI010000003">
    <property type="protein sequence ID" value="MBB6477778.1"/>
    <property type="molecule type" value="Genomic_DNA"/>
</dbReference>
<dbReference type="GeneID" id="93486089"/>
<dbReference type="GO" id="GO:0009898">
    <property type="term" value="C:cytoplasmic side of plasma membrane"/>
    <property type="evidence" value="ECO:0007669"/>
    <property type="project" value="TreeGrafter"/>
</dbReference>
<keyword evidence="2" id="KW-0067">ATP-binding</keyword>
<dbReference type="GO" id="GO:0051782">
    <property type="term" value="P:negative regulation of cell division"/>
    <property type="evidence" value="ECO:0007669"/>
    <property type="project" value="TreeGrafter"/>
</dbReference>
<sequence>MGQIITLASGKGGVGKTVVTATFGAALAERGQRVLLLDGDMGLRDLDLVLGVEDRVLFDIFDVATGRCFEEDAILHIAPNLDFMPASQRYRWEELEGDAVLTVLEDLRDRYDYLLVDSPAGIGKGLMYTLAMADRIFLVVEPTWVSLRDTDRVMHYMHEDRMFHYAVIFNNFHNAQTPGYLTAEEMADQMQPEHLGGILPHAPEVVAQSQAGNVMNVAQLGAFGKAMTQMVDDFLAGRERSVKEWSRFIDRHYRAGEGNRSRIARRQSQSAAWRRRRG</sequence>
<dbReference type="AlphaFoldDB" id="A0A841R4S1"/>
<evidence type="ECO:0000259" key="3">
    <source>
        <dbReference type="Pfam" id="PF13614"/>
    </source>
</evidence>